<dbReference type="InterPro" id="IPR027417">
    <property type="entry name" value="P-loop_NTPase"/>
</dbReference>
<dbReference type="Gene3D" id="1.25.40.10">
    <property type="entry name" value="Tetratricopeptide repeat domain"/>
    <property type="match status" value="2"/>
</dbReference>
<dbReference type="SUPFAM" id="SSF48452">
    <property type="entry name" value="TPR-like"/>
    <property type="match status" value="2"/>
</dbReference>
<reference evidence="1 2" key="1">
    <citation type="journal article" date="2023" name="Antonie Van Leeuwenhoek">
        <title>Mesoterricola silvestris gen. nov., sp. nov., Mesoterricola sediminis sp. nov., Geothrix oryzae sp. nov., Geothrix edaphica sp. nov., Geothrix rubra sp. nov., and Geothrix limicola sp. nov., six novel members of Acidobacteriota isolated from soils.</title>
        <authorList>
            <person name="Itoh H."/>
            <person name="Sugisawa Y."/>
            <person name="Mise K."/>
            <person name="Xu Z."/>
            <person name="Kuniyasu M."/>
            <person name="Ushijima N."/>
            <person name="Kawano K."/>
            <person name="Kobayashi E."/>
            <person name="Shiratori Y."/>
            <person name="Masuda Y."/>
            <person name="Senoo K."/>
        </authorList>
    </citation>
    <scope>NUCLEOTIDE SEQUENCE [LARGE SCALE GENOMIC DNA]</scope>
    <source>
        <strain evidence="1 2">Red804</strain>
    </source>
</reference>
<dbReference type="InterPro" id="IPR025662">
    <property type="entry name" value="Sigma_54_int_dom_ATP-bd_1"/>
</dbReference>
<keyword evidence="2" id="KW-1185">Reference proteome</keyword>
<dbReference type="EMBL" id="BSDE01000002">
    <property type="protein sequence ID" value="GLH73035.1"/>
    <property type="molecule type" value="Genomic_DNA"/>
</dbReference>
<dbReference type="Proteomes" id="UP001165069">
    <property type="component" value="Unassembled WGS sequence"/>
</dbReference>
<proteinExistence type="predicted"/>
<gene>
    <name evidence="1" type="ORF">GETHLI_15370</name>
</gene>
<evidence type="ECO:0000313" key="1">
    <source>
        <dbReference type="EMBL" id="GLH73035.1"/>
    </source>
</evidence>
<organism evidence="1 2">
    <name type="scientific">Geothrix limicola</name>
    <dbReference type="NCBI Taxonomy" id="2927978"/>
    <lineage>
        <taxon>Bacteria</taxon>
        <taxon>Pseudomonadati</taxon>
        <taxon>Acidobacteriota</taxon>
        <taxon>Holophagae</taxon>
        <taxon>Holophagales</taxon>
        <taxon>Holophagaceae</taxon>
        <taxon>Geothrix</taxon>
    </lineage>
</organism>
<evidence type="ECO:0000313" key="2">
    <source>
        <dbReference type="Proteomes" id="UP001165069"/>
    </source>
</evidence>
<name>A0ABQ5QF29_9BACT</name>
<sequence>MDVTRFLGTHRYTWLMDLGREEGCSWHLMRRELDGTRFLAQIWSPLPTDRDLDLIRDTFLARFLDATSLDPVTCHVGFDGDQAWYIQALQGTPLSRLWAGWGEPQRAALMEHLAACLGQDPHPRFLHPEVITLRPGLSQIPRVIGDSPWGLEAIPGFLPQTAPVPALSEDLPWHQTRDLSEPLSHPLRGRGQELPYLKSLMLGFSAPIPMERIVLLQGEEGVGKEQLATWACAVAEGEGIWVHHLAASADESPGRFLGRLLEALLMGSEVDFYAERPQAAKVLSLRVQAFAFLTGGRHVNGQEALPEPEEVRAAMEALDFAGLLHHRLIHLSGLDRATPGVLALIRELVHASSIPWLLSLTTGAQGAGLKPFIAQLRGEASAAVVGVNRLADEDLRMVLNDLLDRHDLPESFQSDLIAQSLGNPGLLRNFLELAHQSGTLAWDRDRWILAPGQPVALKAEDDLMRQIFLGRLQRLTPASATLVRLVALAEQPLPTSTLGRLLGLEGDALEDALHVAAGSQLAQLHRGQVQIPDPRWRELVLSHTPQPELKRLARALSAVFQEQGWSCSVPLQSLASDEATALAAVLESLEHAHPGHPAETRRIVGQALQLKPSPKDEARLHEHLADAWTFGVPAPGETAGHSSSEEALLSLGRALEALSRAPHDEGIRLKEARLYRKRAMLHLHLRHPAEAQEALHAVAERLVGHPHHAEQPRLRLALGRLHLLQGHLAKGIAALEEGLHPAQGGFKPLPEDQADLMLALGQALGGQSRFLRAASMLESAQRMLEHRQGFRSLVPVQIALANVRLAQGQSESSVLLLREALQTARMQGDTALQAQGHLALGRLRSLQQFLGPALSHLDRALSRAQQLGDTAQVALIQIWRARSYAALGDTVAADHAQFQALAAKPALMSPEEQGDHLFLQGEVARFRSAWRDAGRLFKAAADHYESTGLVWRQRLALLRFSQALAREARQAHQAAPEQGWAILENLKGLVEGSGSRWLDLEWHRAHALLLSIVPATEAVVQEALEAWSEVQAAARDMQFPAQILEASAEGAQLLLQRGEKLGARARMQDAFPSFQQLWTRLPAEQETTFLGREDMHRFRQTVEAVGLKFIQPERADPLVDWTPTQMNLPAFPDPE</sequence>
<dbReference type="SUPFAM" id="SSF52540">
    <property type="entry name" value="P-loop containing nucleoside triphosphate hydrolases"/>
    <property type="match status" value="1"/>
</dbReference>
<dbReference type="PROSITE" id="PS00675">
    <property type="entry name" value="SIGMA54_INTERACT_1"/>
    <property type="match status" value="1"/>
</dbReference>
<accession>A0ABQ5QF29</accession>
<protein>
    <submittedName>
        <fullName evidence="1">Uncharacterized protein</fullName>
    </submittedName>
</protein>
<dbReference type="InterPro" id="IPR011990">
    <property type="entry name" value="TPR-like_helical_dom_sf"/>
</dbReference>
<comment type="caution">
    <text evidence="1">The sequence shown here is derived from an EMBL/GenBank/DDBJ whole genome shotgun (WGS) entry which is preliminary data.</text>
</comment>